<evidence type="ECO:0000256" key="1">
    <source>
        <dbReference type="ARBA" id="ARBA00005771"/>
    </source>
</evidence>
<reference evidence="4 5" key="1">
    <citation type="submission" date="2021-02" db="EMBL/GenBank/DDBJ databases">
        <title>Streptomyces spirodelae sp. nov., isolated from duckweed.</title>
        <authorList>
            <person name="Saimee Y."/>
            <person name="Duangmal K."/>
        </authorList>
    </citation>
    <scope>NUCLEOTIDE SEQUENCE [LARGE SCALE GENOMIC DNA]</scope>
    <source>
        <strain evidence="4 5">DW4-2</strain>
    </source>
</reference>
<dbReference type="Proteomes" id="UP001518976">
    <property type="component" value="Unassembled WGS sequence"/>
</dbReference>
<evidence type="ECO:0000313" key="4">
    <source>
        <dbReference type="EMBL" id="MBO8185046.1"/>
    </source>
</evidence>
<accession>A0ABS3WQ74</accession>
<feature type="domain" description="Sulfotransferase" evidence="3">
    <location>
        <begin position="28"/>
        <end position="285"/>
    </location>
</feature>
<sequence>MAGDRPVVRYRSPVLDSARWADFPFREGDIVISTPPKCGTTWTQMICALLIHGTAEFPQPLDSMSPWLDARYRDHGEVLASLAAQPHRRFVKSHTPLDGLPYDARVTYVCVGRDPRDVGVSMQHHMANMDPAAVARARARAGGEKGAEEAARRVREAAEPGAAGFRRWVEDRTPVAEAPASLRFTLHHLRTFWEARHLGNVVLLHYDDLKSDLAGSMRRLTRRLGVAVEEERFPELVRAATFEAMRGRADQLVPEAGTGIWRNPREFFHRGSSGQWEEILTEPDLLRYAEVTAGCVSSGMAAWLHPAHPLPAEAES</sequence>
<gene>
    <name evidence="4" type="ORF">JW592_06120</name>
</gene>
<dbReference type="RefSeq" id="WP_209263867.1">
    <property type="nucleotide sequence ID" value="NZ_JAFFZN010000004.1"/>
</dbReference>
<dbReference type="EMBL" id="JAFFZN010000004">
    <property type="protein sequence ID" value="MBO8185046.1"/>
    <property type="molecule type" value="Genomic_DNA"/>
</dbReference>
<keyword evidence="5" id="KW-1185">Reference proteome</keyword>
<organism evidence="4 5">
    <name type="scientific">Streptomyces spirodelae</name>
    <dbReference type="NCBI Taxonomy" id="2812904"/>
    <lineage>
        <taxon>Bacteria</taxon>
        <taxon>Bacillati</taxon>
        <taxon>Actinomycetota</taxon>
        <taxon>Actinomycetes</taxon>
        <taxon>Kitasatosporales</taxon>
        <taxon>Streptomycetaceae</taxon>
        <taxon>Streptomyces</taxon>
    </lineage>
</organism>
<protein>
    <submittedName>
        <fullName evidence="4">Sulfotransferase domain-containing protein</fullName>
    </submittedName>
</protein>
<dbReference type="InterPro" id="IPR027417">
    <property type="entry name" value="P-loop_NTPase"/>
</dbReference>
<dbReference type="Gene3D" id="3.40.50.300">
    <property type="entry name" value="P-loop containing nucleotide triphosphate hydrolases"/>
    <property type="match status" value="1"/>
</dbReference>
<evidence type="ECO:0000256" key="2">
    <source>
        <dbReference type="ARBA" id="ARBA00022679"/>
    </source>
</evidence>
<dbReference type="InterPro" id="IPR000863">
    <property type="entry name" value="Sulfotransferase_dom"/>
</dbReference>
<evidence type="ECO:0000259" key="3">
    <source>
        <dbReference type="Pfam" id="PF00685"/>
    </source>
</evidence>
<comment type="similarity">
    <text evidence="1">Belongs to the sulfotransferase 1 family.</text>
</comment>
<dbReference type="PANTHER" id="PTHR11783">
    <property type="entry name" value="SULFOTRANSFERASE SULT"/>
    <property type="match status" value="1"/>
</dbReference>
<proteinExistence type="inferred from homology"/>
<keyword evidence="2" id="KW-0808">Transferase</keyword>
<evidence type="ECO:0000313" key="5">
    <source>
        <dbReference type="Proteomes" id="UP001518976"/>
    </source>
</evidence>
<dbReference type="Pfam" id="PF00685">
    <property type="entry name" value="Sulfotransfer_1"/>
    <property type="match status" value="1"/>
</dbReference>
<dbReference type="SUPFAM" id="SSF52540">
    <property type="entry name" value="P-loop containing nucleoside triphosphate hydrolases"/>
    <property type="match status" value="1"/>
</dbReference>
<comment type="caution">
    <text evidence="4">The sequence shown here is derived from an EMBL/GenBank/DDBJ whole genome shotgun (WGS) entry which is preliminary data.</text>
</comment>
<name>A0ABS3WQ74_9ACTN</name>